<accession>A0A9P8XVA6</accession>
<keyword evidence="1" id="KW-1133">Transmembrane helix</keyword>
<dbReference type="Proteomes" id="UP000756346">
    <property type="component" value="Unassembled WGS sequence"/>
</dbReference>
<dbReference type="RefSeq" id="XP_046005926.1">
    <property type="nucleotide sequence ID" value="XM_046157403.1"/>
</dbReference>
<keyword evidence="1" id="KW-0472">Membrane</keyword>
<reference evidence="2" key="1">
    <citation type="journal article" date="2021" name="Nat. Commun.">
        <title>Genetic determinants of endophytism in the Arabidopsis root mycobiome.</title>
        <authorList>
            <person name="Mesny F."/>
            <person name="Miyauchi S."/>
            <person name="Thiergart T."/>
            <person name="Pickel B."/>
            <person name="Atanasova L."/>
            <person name="Karlsson M."/>
            <person name="Huettel B."/>
            <person name="Barry K.W."/>
            <person name="Haridas S."/>
            <person name="Chen C."/>
            <person name="Bauer D."/>
            <person name="Andreopoulos W."/>
            <person name="Pangilinan J."/>
            <person name="LaButti K."/>
            <person name="Riley R."/>
            <person name="Lipzen A."/>
            <person name="Clum A."/>
            <person name="Drula E."/>
            <person name="Henrissat B."/>
            <person name="Kohler A."/>
            <person name="Grigoriev I.V."/>
            <person name="Martin F.M."/>
            <person name="Hacquard S."/>
        </authorList>
    </citation>
    <scope>NUCLEOTIDE SEQUENCE</scope>
    <source>
        <strain evidence="2">MPI-CAGE-CH-0230</strain>
    </source>
</reference>
<evidence type="ECO:0000256" key="1">
    <source>
        <dbReference type="SAM" id="Phobius"/>
    </source>
</evidence>
<dbReference type="EMBL" id="JAGTJQ010000012">
    <property type="protein sequence ID" value="KAH7016302.1"/>
    <property type="molecule type" value="Genomic_DNA"/>
</dbReference>
<protein>
    <submittedName>
        <fullName evidence="2">Uncharacterized protein</fullName>
    </submittedName>
</protein>
<sequence>MHVNKAPIVEFVFNTGIAQREGSVRHRKARMRRALARVASAAQCTSAVRLRTACEAETGLVGPILLYHVPNPRAGPVQAHIAYGSLLGVGAALVQVVIFKGTSERYLASDIL</sequence>
<dbReference type="GeneID" id="70186949"/>
<feature type="transmembrane region" description="Helical" evidence="1">
    <location>
        <begin position="80"/>
        <end position="99"/>
    </location>
</feature>
<proteinExistence type="predicted"/>
<evidence type="ECO:0000313" key="3">
    <source>
        <dbReference type="Proteomes" id="UP000756346"/>
    </source>
</evidence>
<keyword evidence="1" id="KW-0812">Transmembrane</keyword>
<dbReference type="AlphaFoldDB" id="A0A9P8XVA6"/>
<evidence type="ECO:0000313" key="2">
    <source>
        <dbReference type="EMBL" id="KAH7016302.1"/>
    </source>
</evidence>
<keyword evidence="3" id="KW-1185">Reference proteome</keyword>
<gene>
    <name evidence="2" type="ORF">B0I36DRAFT_355116</name>
</gene>
<name>A0A9P8XVA6_9PEZI</name>
<organism evidence="2 3">
    <name type="scientific">Microdochium trichocladiopsis</name>
    <dbReference type="NCBI Taxonomy" id="1682393"/>
    <lineage>
        <taxon>Eukaryota</taxon>
        <taxon>Fungi</taxon>
        <taxon>Dikarya</taxon>
        <taxon>Ascomycota</taxon>
        <taxon>Pezizomycotina</taxon>
        <taxon>Sordariomycetes</taxon>
        <taxon>Xylariomycetidae</taxon>
        <taxon>Xylariales</taxon>
        <taxon>Microdochiaceae</taxon>
        <taxon>Microdochium</taxon>
    </lineage>
</organism>
<comment type="caution">
    <text evidence="2">The sequence shown here is derived from an EMBL/GenBank/DDBJ whole genome shotgun (WGS) entry which is preliminary data.</text>
</comment>